<feature type="repeat" description="WD" evidence="5">
    <location>
        <begin position="146"/>
        <end position="187"/>
    </location>
</feature>
<feature type="compositionally biased region" description="Low complexity" evidence="7">
    <location>
        <begin position="293"/>
        <end position="315"/>
    </location>
</feature>
<gene>
    <name evidence="9" type="ORF">Rsub_12309</name>
</gene>
<dbReference type="GO" id="GO:0032040">
    <property type="term" value="C:small-subunit processome"/>
    <property type="evidence" value="ECO:0007669"/>
    <property type="project" value="InterPro"/>
</dbReference>
<dbReference type="InterPro" id="IPR013934">
    <property type="entry name" value="Utp13_C"/>
</dbReference>
<evidence type="ECO:0000256" key="1">
    <source>
        <dbReference type="ARBA" id="ARBA00004604"/>
    </source>
</evidence>
<dbReference type="GO" id="GO:0000472">
    <property type="term" value="P:endonucleolytic cleavage to generate mature 5'-end of SSU-rRNA from (SSU-rRNA, 5.8S rRNA, LSU-rRNA)"/>
    <property type="evidence" value="ECO:0007669"/>
    <property type="project" value="TreeGrafter"/>
</dbReference>
<dbReference type="Pfam" id="PF08625">
    <property type="entry name" value="Utp13"/>
    <property type="match status" value="1"/>
</dbReference>
<evidence type="ECO:0000256" key="2">
    <source>
        <dbReference type="ARBA" id="ARBA00022574"/>
    </source>
</evidence>
<organism evidence="9 10">
    <name type="scientific">Raphidocelis subcapitata</name>
    <dbReference type="NCBI Taxonomy" id="307507"/>
    <lineage>
        <taxon>Eukaryota</taxon>
        <taxon>Viridiplantae</taxon>
        <taxon>Chlorophyta</taxon>
        <taxon>core chlorophytes</taxon>
        <taxon>Chlorophyceae</taxon>
        <taxon>CS clade</taxon>
        <taxon>Sphaeropleales</taxon>
        <taxon>Selenastraceae</taxon>
        <taxon>Raphidocelis</taxon>
    </lineage>
</organism>
<dbReference type="EMBL" id="BDRX01000165">
    <property type="protein sequence ID" value="GBF99630.1"/>
    <property type="molecule type" value="Genomic_DNA"/>
</dbReference>
<feature type="compositionally biased region" description="Gly residues" evidence="7">
    <location>
        <begin position="915"/>
        <end position="924"/>
    </location>
</feature>
<feature type="domain" description="U3 small nucleolar RNA-associated protein 13 C-terminal" evidence="8">
    <location>
        <begin position="716"/>
        <end position="847"/>
    </location>
</feature>
<dbReference type="PROSITE" id="PS50082">
    <property type="entry name" value="WD_REPEATS_2"/>
    <property type="match status" value="9"/>
</dbReference>
<dbReference type="PANTHER" id="PTHR19854">
    <property type="entry name" value="TRANSDUCIN BETA-LIKE 3"/>
    <property type="match status" value="1"/>
</dbReference>
<dbReference type="STRING" id="307507.A0A2V0PNT4"/>
<feature type="compositionally biased region" description="Gly residues" evidence="7">
    <location>
        <begin position="857"/>
        <end position="873"/>
    </location>
</feature>
<evidence type="ECO:0000256" key="6">
    <source>
        <dbReference type="SAM" id="Coils"/>
    </source>
</evidence>
<proteinExistence type="predicted"/>
<comment type="caution">
    <text evidence="9">The sequence shown here is derived from an EMBL/GenBank/DDBJ whole genome shotgun (WGS) entry which is preliminary data.</text>
</comment>
<dbReference type="InterPro" id="IPR011047">
    <property type="entry name" value="Quinoprotein_ADH-like_sf"/>
</dbReference>
<dbReference type="CDD" id="cd00200">
    <property type="entry name" value="WD40"/>
    <property type="match status" value="2"/>
</dbReference>
<feature type="repeat" description="WD" evidence="5">
    <location>
        <begin position="578"/>
        <end position="619"/>
    </location>
</feature>
<dbReference type="PANTHER" id="PTHR19854:SF15">
    <property type="entry name" value="TRANSDUCIN BETA-LIKE PROTEIN 3"/>
    <property type="match status" value="1"/>
</dbReference>
<sequence>MPGAMASDALQLKTTYRPRAKLEAFYTGAAARMTRDGRHVVCACGDEVKVVELATGSVVQTLAGDSEPVTAIAVSPDCRTVFSASRSLTARVWDATTGAVARTWRPHRAPVADAAIDASGGFVATAGADRAVKVWDLQGGFCTHSFSGHEGVVLRVLFHPKQLLLFSAGDDAQVRVWDLVTRSCVAKLDGHFSSVTSLSLSPDGWTLLSGGRDKVVCLWDLRTNARAGTVPVYEAIEGLAALPPGGAFPGVDAAGAAGGGAARPVYFATAGERGQVRLWRSDTAQCVHTQRRGGAAAQGGKKAGKKGSAAAAGAAGDDEGPPPAGAELTDLQLVPGGRGLMAATGDARLLFFGPPDAPAAGSAAGKARAGAGAAASMALVRQLIGNQDEVTDLVFLGPPAAPSRLAVATNGAEVRLHDVEGGLSCAASCVGHRDIVLCLDAARDASGRDLLVSGSKDCEARAWCASTGACLGVAAGHVSAVTAVALARKGRGGFMVTAGADKLIKVWDLSPLVSAASDWPGLSAAGPAALRTLAAVAGHDKEINALAVAPNDSLAATASADRTIRLWALPGLGAGLVLRGHKRGVWAVTFSPVDQVLLSASGDKTLKLWSLKDGACLRTFEGHSAGVLRCRFATAGLQALSTGADGLLKLWSVRTGECAGTFDSHDDRVWALAQGGAHEALLATGGADARVVIWEDSTAADAQTAADEAEEMAQKEQDLENALVDEDFAEAARLAFQLRHPGRLLAVLRAQGPAAAGPTARALVRHIRAEDLKTALEYCREWNSNARNCHVAQAMLRALLSSRPPSELLAVPGARELFAGLLAYSERHISRVDRLLRATHLLDYTLAASGVLLPGEAAGGDGSDSEGDGGSGSEGEDGMDVDGEAAAPRANGVAGGKAVRPSGDDLSDDFAGWGDAEGGGGSGSEGEEEEGEEEEEEGEEEEAEEEGGSASSSDDGEAESGGGEEEAESGGEEEGEEEEEEEEEEEGVAVAFAGVEAGTSSGDGGGDASAGSSEEDEAEDEAEEEEEEEEEEEPPQRVSRQRRQQTQELGGASPVAAGKRRAGGAAAAPRAAAAAAAPAKRQRGAAAAAVVAAAEAGGKGPARGKSPVQQKGPSPGIKTRLRSRRA</sequence>
<dbReference type="PROSITE" id="PS00678">
    <property type="entry name" value="WD_REPEATS_1"/>
    <property type="match status" value="4"/>
</dbReference>
<name>A0A2V0PNT4_9CHLO</name>
<evidence type="ECO:0000256" key="4">
    <source>
        <dbReference type="ARBA" id="ARBA00023242"/>
    </source>
</evidence>
<dbReference type="GO" id="GO:0000480">
    <property type="term" value="P:endonucleolytic cleavage in 5'-ETS of tricistronic rRNA transcript (SSU-rRNA, 5.8S rRNA, LSU-rRNA)"/>
    <property type="evidence" value="ECO:0007669"/>
    <property type="project" value="TreeGrafter"/>
</dbReference>
<feature type="region of interest" description="Disordered" evidence="7">
    <location>
        <begin position="289"/>
        <end position="330"/>
    </location>
</feature>
<accession>A0A2V0PNT4</accession>
<dbReference type="InterPro" id="IPR019775">
    <property type="entry name" value="WD40_repeat_CS"/>
</dbReference>
<reference evidence="9 10" key="1">
    <citation type="journal article" date="2018" name="Sci. Rep.">
        <title>Raphidocelis subcapitata (=Pseudokirchneriella subcapitata) provides an insight into genome evolution and environmental adaptations in the Sphaeropleales.</title>
        <authorList>
            <person name="Suzuki S."/>
            <person name="Yamaguchi H."/>
            <person name="Nakajima N."/>
            <person name="Kawachi M."/>
        </authorList>
    </citation>
    <scope>NUCLEOTIDE SEQUENCE [LARGE SCALE GENOMIC DNA]</scope>
    <source>
        <strain evidence="9 10">NIES-35</strain>
    </source>
</reference>
<evidence type="ECO:0000259" key="8">
    <source>
        <dbReference type="Pfam" id="PF08625"/>
    </source>
</evidence>
<dbReference type="GO" id="GO:0034511">
    <property type="term" value="F:U3 snoRNA binding"/>
    <property type="evidence" value="ECO:0007669"/>
    <property type="project" value="TreeGrafter"/>
</dbReference>
<feature type="repeat" description="WD" evidence="5">
    <location>
        <begin position="474"/>
        <end position="510"/>
    </location>
</feature>
<dbReference type="Proteomes" id="UP000247498">
    <property type="component" value="Unassembled WGS sequence"/>
</dbReference>
<feature type="repeat" description="WD" evidence="5">
    <location>
        <begin position="620"/>
        <end position="661"/>
    </location>
</feature>
<dbReference type="InParanoid" id="A0A2V0PNT4"/>
<feature type="compositionally biased region" description="Acidic residues" evidence="7">
    <location>
        <begin position="1013"/>
        <end position="1033"/>
    </location>
</feature>
<dbReference type="InterPro" id="IPR001680">
    <property type="entry name" value="WD40_rpt"/>
</dbReference>
<dbReference type="PRINTS" id="PR00320">
    <property type="entry name" value="GPROTEINBRPT"/>
</dbReference>
<feature type="repeat" description="WD" evidence="5">
    <location>
        <begin position="104"/>
        <end position="145"/>
    </location>
</feature>
<evidence type="ECO:0000256" key="5">
    <source>
        <dbReference type="PROSITE-ProRule" id="PRU00221"/>
    </source>
</evidence>
<feature type="compositionally biased region" description="Acidic residues" evidence="7">
    <location>
        <begin position="925"/>
        <end position="947"/>
    </location>
</feature>
<feature type="region of interest" description="Disordered" evidence="7">
    <location>
        <begin position="857"/>
        <end position="1126"/>
    </location>
</feature>
<dbReference type="AlphaFoldDB" id="A0A2V0PNT4"/>
<keyword evidence="3" id="KW-0677">Repeat</keyword>
<feature type="coiled-coil region" evidence="6">
    <location>
        <begin position="699"/>
        <end position="726"/>
    </location>
</feature>
<evidence type="ECO:0000256" key="7">
    <source>
        <dbReference type="SAM" id="MobiDB-lite"/>
    </source>
</evidence>
<feature type="repeat" description="WD" evidence="5">
    <location>
        <begin position="662"/>
        <end position="704"/>
    </location>
</feature>
<feature type="repeat" description="WD" evidence="5">
    <location>
        <begin position="188"/>
        <end position="229"/>
    </location>
</feature>
<dbReference type="SMART" id="SM00320">
    <property type="entry name" value="WD40"/>
    <property type="match status" value="12"/>
</dbReference>
<dbReference type="GO" id="GO:0030686">
    <property type="term" value="C:90S preribosome"/>
    <property type="evidence" value="ECO:0007669"/>
    <property type="project" value="TreeGrafter"/>
</dbReference>
<dbReference type="InterPro" id="IPR020472">
    <property type="entry name" value="WD40_PAC1"/>
</dbReference>
<feature type="compositionally biased region" description="Acidic residues" evidence="7">
    <location>
        <begin position="874"/>
        <end position="883"/>
    </location>
</feature>
<dbReference type="SUPFAM" id="SSF50998">
    <property type="entry name" value="Quinoprotein alcohol dehydrogenase-like"/>
    <property type="match status" value="1"/>
</dbReference>
<dbReference type="InterPro" id="IPR036322">
    <property type="entry name" value="WD40_repeat_dom_sf"/>
</dbReference>
<dbReference type="OrthoDB" id="5414888at2759"/>
<feature type="compositionally biased region" description="Low complexity" evidence="7">
    <location>
        <begin position="1063"/>
        <end position="1096"/>
    </location>
</feature>
<dbReference type="PROSITE" id="PS50294">
    <property type="entry name" value="WD_REPEATS_REGION"/>
    <property type="match status" value="8"/>
</dbReference>
<keyword evidence="10" id="KW-1185">Reference proteome</keyword>
<dbReference type="SUPFAM" id="SSF50978">
    <property type="entry name" value="WD40 repeat-like"/>
    <property type="match status" value="1"/>
</dbReference>
<feature type="compositionally biased region" description="Acidic residues" evidence="7">
    <location>
        <begin position="954"/>
        <end position="987"/>
    </location>
</feature>
<dbReference type="FunCoup" id="A0A2V0PNT4">
    <property type="interactions" value="1845"/>
</dbReference>
<dbReference type="InterPro" id="IPR015943">
    <property type="entry name" value="WD40/YVTN_repeat-like_dom_sf"/>
</dbReference>
<keyword evidence="6" id="KW-0175">Coiled coil</keyword>
<keyword evidence="4" id="KW-0539">Nucleus</keyword>
<comment type="subcellular location">
    <subcellularLocation>
        <location evidence="1">Nucleus</location>
        <location evidence="1">Nucleolus</location>
    </subcellularLocation>
</comment>
<evidence type="ECO:0000313" key="10">
    <source>
        <dbReference type="Proteomes" id="UP000247498"/>
    </source>
</evidence>
<dbReference type="Gene3D" id="2.130.10.10">
    <property type="entry name" value="YVTN repeat-like/Quinoprotein amine dehydrogenase"/>
    <property type="match status" value="4"/>
</dbReference>
<protein>
    <submittedName>
        <fullName evidence="9">Transducin beta</fullName>
    </submittedName>
</protein>
<feature type="repeat" description="WD" evidence="5">
    <location>
        <begin position="62"/>
        <end position="103"/>
    </location>
</feature>
<evidence type="ECO:0000256" key="3">
    <source>
        <dbReference type="ARBA" id="ARBA00022737"/>
    </source>
</evidence>
<dbReference type="Pfam" id="PF00400">
    <property type="entry name" value="WD40"/>
    <property type="match status" value="9"/>
</dbReference>
<evidence type="ECO:0000313" key="9">
    <source>
        <dbReference type="EMBL" id="GBF99630.1"/>
    </source>
</evidence>
<keyword evidence="2 5" id="KW-0853">WD repeat</keyword>
<feature type="repeat" description="WD" evidence="5">
    <location>
        <begin position="536"/>
        <end position="567"/>
    </location>
</feature>